<evidence type="ECO:0000313" key="3">
    <source>
        <dbReference type="Proteomes" id="UP000233597"/>
    </source>
</evidence>
<protein>
    <submittedName>
        <fullName evidence="2">Uncharacterized protein</fullName>
    </submittedName>
</protein>
<feature type="region of interest" description="Disordered" evidence="1">
    <location>
        <begin position="27"/>
        <end position="70"/>
    </location>
</feature>
<organism evidence="2 3">
    <name type="scientific">Thalassospira marina</name>
    <dbReference type="NCBI Taxonomy" id="2048283"/>
    <lineage>
        <taxon>Bacteria</taxon>
        <taxon>Pseudomonadati</taxon>
        <taxon>Pseudomonadota</taxon>
        <taxon>Alphaproteobacteria</taxon>
        <taxon>Rhodospirillales</taxon>
        <taxon>Thalassospiraceae</taxon>
        <taxon>Thalassospira</taxon>
    </lineage>
</organism>
<evidence type="ECO:0000313" key="2">
    <source>
        <dbReference type="EMBL" id="PKR53099.1"/>
    </source>
</evidence>
<comment type="caution">
    <text evidence="2">The sequence shown here is derived from an EMBL/GenBank/DDBJ whole genome shotgun (WGS) entry which is preliminary data.</text>
</comment>
<dbReference type="AlphaFoldDB" id="A0A2N3KRA2"/>
<gene>
    <name evidence="2" type="ORF">COO20_15590</name>
</gene>
<proteinExistence type="predicted"/>
<dbReference type="EMBL" id="NWTK01000010">
    <property type="protein sequence ID" value="PKR53099.1"/>
    <property type="molecule type" value="Genomic_DNA"/>
</dbReference>
<dbReference type="Proteomes" id="UP000233597">
    <property type="component" value="Unassembled WGS sequence"/>
</dbReference>
<feature type="compositionally biased region" description="Basic residues" evidence="1">
    <location>
        <begin position="48"/>
        <end position="58"/>
    </location>
</feature>
<evidence type="ECO:0000256" key="1">
    <source>
        <dbReference type="SAM" id="MobiDB-lite"/>
    </source>
</evidence>
<name>A0A2N3KRA2_9PROT</name>
<sequence length="70" mass="7916">MPAQNRNLQDRCYYQYGPIIATRQQARNQWATIPPRKAQSPTENGSGKSKHQARKSARPGKLLKPAAKKQ</sequence>
<accession>A0A2N3KRA2</accession>
<reference evidence="2 3" key="1">
    <citation type="submission" date="2017-09" db="EMBL/GenBank/DDBJ databases">
        <title>Biodiversity and function of Thalassospira species in the particle-attached aromatic-hydrocarbon-degrading consortia from the surface seawater of the South China Sea.</title>
        <authorList>
            <person name="Dong C."/>
            <person name="Liu R."/>
            <person name="Shao Z."/>
        </authorList>
    </citation>
    <scope>NUCLEOTIDE SEQUENCE [LARGE SCALE GENOMIC DNA]</scope>
    <source>
        <strain evidence="2 3">CSC1P2</strain>
    </source>
</reference>